<evidence type="ECO:0000313" key="3">
    <source>
        <dbReference type="Proteomes" id="UP000244336"/>
    </source>
</evidence>
<accession>A0A2T7C9M7</accession>
<keyword evidence="1" id="KW-1133">Transmembrane helix</keyword>
<evidence type="ECO:0000313" key="2">
    <source>
        <dbReference type="EMBL" id="PUZ40039.1"/>
    </source>
</evidence>
<keyword evidence="1" id="KW-0812">Transmembrane</keyword>
<keyword evidence="3" id="KW-1185">Reference proteome</keyword>
<dbReference type="Gramene" id="PUZ40039">
    <property type="protein sequence ID" value="PUZ40039"/>
    <property type="gene ID" value="GQ55_9G391700"/>
</dbReference>
<proteinExistence type="predicted"/>
<keyword evidence="1" id="KW-0472">Membrane</keyword>
<gene>
    <name evidence="2" type="ORF">GQ55_9G391700</name>
</gene>
<protein>
    <submittedName>
        <fullName evidence="2">Uncharacterized protein</fullName>
    </submittedName>
</protein>
<evidence type="ECO:0000256" key="1">
    <source>
        <dbReference type="SAM" id="Phobius"/>
    </source>
</evidence>
<reference evidence="2 3" key="1">
    <citation type="submission" date="2018-04" db="EMBL/GenBank/DDBJ databases">
        <title>WGS assembly of Panicum hallii var. hallii HAL2.</title>
        <authorList>
            <person name="Lovell J."/>
            <person name="Jenkins J."/>
            <person name="Lowry D."/>
            <person name="Mamidi S."/>
            <person name="Sreedasyam A."/>
            <person name="Weng X."/>
            <person name="Barry K."/>
            <person name="Bonette J."/>
            <person name="Campitelli B."/>
            <person name="Daum C."/>
            <person name="Gordon S."/>
            <person name="Gould B."/>
            <person name="Lipzen A."/>
            <person name="MacQueen A."/>
            <person name="Palacio-Mejia J."/>
            <person name="Plott C."/>
            <person name="Shakirov E."/>
            <person name="Shu S."/>
            <person name="Yoshinaga Y."/>
            <person name="Zane M."/>
            <person name="Rokhsar D."/>
            <person name="Grimwood J."/>
            <person name="Schmutz J."/>
            <person name="Juenger T."/>
        </authorList>
    </citation>
    <scope>NUCLEOTIDE SEQUENCE [LARGE SCALE GENOMIC DNA]</scope>
    <source>
        <strain evidence="3">cv. HAL2</strain>
    </source>
</reference>
<organism evidence="2 3">
    <name type="scientific">Panicum hallii var. hallii</name>
    <dbReference type="NCBI Taxonomy" id="1504633"/>
    <lineage>
        <taxon>Eukaryota</taxon>
        <taxon>Viridiplantae</taxon>
        <taxon>Streptophyta</taxon>
        <taxon>Embryophyta</taxon>
        <taxon>Tracheophyta</taxon>
        <taxon>Spermatophyta</taxon>
        <taxon>Magnoliopsida</taxon>
        <taxon>Liliopsida</taxon>
        <taxon>Poales</taxon>
        <taxon>Poaceae</taxon>
        <taxon>PACMAD clade</taxon>
        <taxon>Panicoideae</taxon>
        <taxon>Panicodae</taxon>
        <taxon>Paniceae</taxon>
        <taxon>Panicinae</taxon>
        <taxon>Panicum</taxon>
        <taxon>Panicum sect. Panicum</taxon>
    </lineage>
</organism>
<sequence>MGRRRCPISGLIHAWPAAPPRRCRSRRSGSTVAAMVVIAVAARRCCGRPTSTSLVAGFFVALLLLSSCGAHFSPLLSCEGEVLGAVLAAHLCFYPALA</sequence>
<dbReference type="AlphaFoldDB" id="A0A2T7C9M7"/>
<name>A0A2T7C9M7_9POAL</name>
<feature type="transmembrane region" description="Helical" evidence="1">
    <location>
        <begin position="53"/>
        <end position="72"/>
    </location>
</feature>
<dbReference type="Proteomes" id="UP000244336">
    <property type="component" value="Chromosome 9"/>
</dbReference>
<dbReference type="EMBL" id="CM009757">
    <property type="protein sequence ID" value="PUZ40039.1"/>
    <property type="molecule type" value="Genomic_DNA"/>
</dbReference>